<organism evidence="17 18">
    <name type="scientific">Globodera rostochiensis</name>
    <name type="common">Golden nematode worm</name>
    <name type="synonym">Heterodera rostochiensis</name>
    <dbReference type="NCBI Taxonomy" id="31243"/>
    <lineage>
        <taxon>Eukaryota</taxon>
        <taxon>Metazoa</taxon>
        <taxon>Ecdysozoa</taxon>
        <taxon>Nematoda</taxon>
        <taxon>Chromadorea</taxon>
        <taxon>Rhabditida</taxon>
        <taxon>Tylenchina</taxon>
        <taxon>Tylenchomorpha</taxon>
        <taxon>Tylenchoidea</taxon>
        <taxon>Heteroderidae</taxon>
        <taxon>Heteroderinae</taxon>
        <taxon>Globodera</taxon>
    </lineage>
</organism>
<feature type="compositionally biased region" description="Polar residues" evidence="13">
    <location>
        <begin position="473"/>
        <end position="484"/>
    </location>
</feature>
<feature type="chain" id="PRO_5037562474" description="Mannosyl-oligosaccharide glucosidase" evidence="14">
    <location>
        <begin position="21"/>
        <end position="748"/>
    </location>
</feature>
<evidence type="ECO:0000256" key="6">
    <source>
        <dbReference type="ARBA" id="ARBA00022968"/>
    </source>
</evidence>
<dbReference type="SUPFAM" id="SSF48208">
    <property type="entry name" value="Six-hairpin glycosidases"/>
    <property type="match status" value="1"/>
</dbReference>
<keyword evidence="17" id="KW-1185">Reference proteome</keyword>
<keyword evidence="5 12" id="KW-0256">Endoplasmic reticulum</keyword>
<comment type="similarity">
    <text evidence="2 12">Belongs to the glycosyl hydrolase 63 family.</text>
</comment>
<keyword evidence="4 12" id="KW-0378">Hydrolase</keyword>
<dbReference type="WBParaSite" id="Gr19_v10_g9437.t1">
    <property type="protein sequence ID" value="Gr19_v10_g9437.t1"/>
    <property type="gene ID" value="Gr19_v10_g9437"/>
</dbReference>
<dbReference type="Pfam" id="PF16923">
    <property type="entry name" value="Glyco_hydro_63N"/>
    <property type="match status" value="1"/>
</dbReference>
<keyword evidence="6" id="KW-0735">Signal-anchor</keyword>
<keyword evidence="10 12" id="KW-0326">Glycosidase</keyword>
<keyword evidence="8" id="KW-0472">Membrane</keyword>
<dbReference type="GO" id="GO:0004573">
    <property type="term" value="F:Glc3Man9GlcNAc2 oligosaccharide glucosidase activity"/>
    <property type="evidence" value="ECO:0007669"/>
    <property type="project" value="UniProtKB-UniRule"/>
</dbReference>
<evidence type="ECO:0000256" key="7">
    <source>
        <dbReference type="ARBA" id="ARBA00022989"/>
    </source>
</evidence>
<comment type="subcellular location">
    <subcellularLocation>
        <location evidence="1 12">Endoplasmic reticulum membrane</location>
        <topology evidence="1 12">Single-pass type II membrane protein</topology>
    </subcellularLocation>
</comment>
<dbReference type="Gene3D" id="2.70.98.110">
    <property type="entry name" value="Glycosyl hydrolase family 63, N-terminal domain"/>
    <property type="match status" value="1"/>
</dbReference>
<keyword evidence="9" id="KW-0325">Glycoprotein</keyword>
<evidence type="ECO:0000259" key="15">
    <source>
        <dbReference type="Pfam" id="PF03200"/>
    </source>
</evidence>
<evidence type="ECO:0000259" key="16">
    <source>
        <dbReference type="Pfam" id="PF16923"/>
    </source>
</evidence>
<keyword evidence="7" id="KW-1133">Transmembrane helix</keyword>
<evidence type="ECO:0000256" key="4">
    <source>
        <dbReference type="ARBA" id="ARBA00022801"/>
    </source>
</evidence>
<dbReference type="InterPro" id="IPR038518">
    <property type="entry name" value="Glyco_hydro_63N_sf"/>
</dbReference>
<dbReference type="InterPro" id="IPR031631">
    <property type="entry name" value="Glyco_hydro_63N"/>
</dbReference>
<evidence type="ECO:0000256" key="13">
    <source>
        <dbReference type="SAM" id="MobiDB-lite"/>
    </source>
</evidence>
<dbReference type="InterPro" id="IPR012341">
    <property type="entry name" value="6hp_glycosidase-like_sf"/>
</dbReference>
<feature type="domain" description="Glycosyl hydrolase family 63 C-terminal" evidence="15">
    <location>
        <begin position="280"/>
        <end position="746"/>
    </location>
</feature>
<evidence type="ECO:0000256" key="8">
    <source>
        <dbReference type="ARBA" id="ARBA00023136"/>
    </source>
</evidence>
<keyword evidence="3" id="KW-0812">Transmembrane</keyword>
<keyword evidence="14" id="KW-0732">Signal</keyword>
<reference evidence="18" key="1">
    <citation type="submission" date="2022-11" db="UniProtKB">
        <authorList>
            <consortium name="WormBaseParasite"/>
        </authorList>
    </citation>
    <scope>IDENTIFICATION</scope>
</reference>
<feature type="region of interest" description="Disordered" evidence="13">
    <location>
        <begin position="466"/>
        <end position="493"/>
    </location>
</feature>
<evidence type="ECO:0000256" key="11">
    <source>
        <dbReference type="ARBA" id="ARBA00038888"/>
    </source>
</evidence>
<dbReference type="Pfam" id="PF03200">
    <property type="entry name" value="Glyco_hydro_63"/>
    <property type="match status" value="1"/>
</dbReference>
<evidence type="ECO:0000256" key="2">
    <source>
        <dbReference type="ARBA" id="ARBA00010833"/>
    </source>
</evidence>
<dbReference type="GO" id="GO:0009311">
    <property type="term" value="P:oligosaccharide metabolic process"/>
    <property type="evidence" value="ECO:0007669"/>
    <property type="project" value="UniProtKB-UniRule"/>
</dbReference>
<comment type="function">
    <text evidence="12">Cleaves the distal alpha 1,2-linked glucose residue from the Glc(3)Man(9)GlcNAc(2) oligosaccharide precursor.</text>
</comment>
<dbReference type="GO" id="GO:0005789">
    <property type="term" value="C:endoplasmic reticulum membrane"/>
    <property type="evidence" value="ECO:0007669"/>
    <property type="project" value="UniProtKB-SubCell"/>
</dbReference>
<dbReference type="AlphaFoldDB" id="A0A914IFM9"/>
<evidence type="ECO:0000256" key="14">
    <source>
        <dbReference type="SAM" id="SignalP"/>
    </source>
</evidence>
<evidence type="ECO:0000256" key="1">
    <source>
        <dbReference type="ARBA" id="ARBA00004648"/>
    </source>
</evidence>
<accession>A0A914IFM9</accession>
<dbReference type="GO" id="GO:0006487">
    <property type="term" value="P:protein N-linked glycosylation"/>
    <property type="evidence" value="ECO:0007669"/>
    <property type="project" value="UniProtKB-UniRule"/>
</dbReference>
<evidence type="ECO:0000256" key="9">
    <source>
        <dbReference type="ARBA" id="ARBA00023180"/>
    </source>
</evidence>
<comment type="catalytic activity">
    <reaction evidence="12">
        <text>N(4)-(alpha-D-Glc-(1-&gt;2)-alpha-D-Glc-(1-&gt;3)-alpha-D-Glc-(1-&gt;3)-alpha-D-Man-(1-&gt;2)-alpha-D-Man-(1-&gt;2)-alpha-D-Man-(1-&gt;3)-[alpha-D-Man-(1-&gt;2)-alpha-D-Man-(1-&gt;3)-[alpha-D-Man-(1-&gt;2)-alpha-D-Man-(1-&gt;6)]-alpha-D-Man-(1-&gt;6)]-beta-D-Man-(1-&gt;4)-beta-D-GlcNAc-(1-&gt;4)-beta-D-GlcNAc)-L-asparaginyl-[protein] + H2O = N(4)-(alpha-D-Glc-(1-&gt;3)-alpha-D-Glc-(1-&gt;3)-alpha-D-Man-(1-&gt;2)-alpha-D-Man-(1-&gt;2)-alpha-D-Man-(1-&gt;3)-[alpha-D-Man-(1-&gt;2)-alpha-D-Man-(1-&gt;3)-[alpha-D-Man-(1-&gt;2)-alpha-D-Man-(1-&gt;6)]-alpha-D-Man-(1-&gt;6)]-beta-D-Man-(1-&gt;4)-beta-D-GlcNAc-(1-&gt;4)-beta-D-GlcNAc)-L-asparaginyl-[protein] + beta-D-glucose</text>
        <dbReference type="Rhea" id="RHEA:55988"/>
        <dbReference type="Rhea" id="RHEA-COMP:12806"/>
        <dbReference type="Rhea" id="RHEA-COMP:14355"/>
        <dbReference type="ChEBI" id="CHEBI:15377"/>
        <dbReference type="ChEBI" id="CHEBI:15903"/>
        <dbReference type="ChEBI" id="CHEBI:59082"/>
        <dbReference type="ChEBI" id="CHEBI:132537"/>
        <dbReference type="EC" id="3.2.1.106"/>
    </reaction>
</comment>
<dbReference type="InterPro" id="IPR008928">
    <property type="entry name" value="6-hairpin_glycosidase_sf"/>
</dbReference>
<evidence type="ECO:0000256" key="3">
    <source>
        <dbReference type="ARBA" id="ARBA00022692"/>
    </source>
</evidence>
<dbReference type="EC" id="3.2.1.106" evidence="11 12"/>
<name>A0A914IFM9_GLORO</name>
<evidence type="ECO:0000256" key="12">
    <source>
        <dbReference type="RuleBase" id="RU368089"/>
    </source>
</evidence>
<dbReference type="InterPro" id="IPR004888">
    <property type="entry name" value="Glycoside_hydrolase_63"/>
</dbReference>
<protein>
    <recommendedName>
        <fullName evidence="11 12">Mannosyl-oligosaccharide glucosidase</fullName>
        <ecNumber evidence="11 12">3.2.1.106</ecNumber>
    </recommendedName>
</protein>
<proteinExistence type="inferred from homology"/>
<dbReference type="Gene3D" id="1.50.10.10">
    <property type="match status" value="1"/>
</dbReference>
<dbReference type="Proteomes" id="UP000887572">
    <property type="component" value="Unplaced"/>
</dbReference>
<feature type="signal peptide" evidence="14">
    <location>
        <begin position="1"/>
        <end position="20"/>
    </location>
</feature>
<dbReference type="PANTHER" id="PTHR10412">
    <property type="entry name" value="MANNOSYL-OLIGOSACCHARIDE GLUCOSIDASE"/>
    <property type="match status" value="1"/>
</dbReference>
<dbReference type="PANTHER" id="PTHR10412:SF11">
    <property type="entry name" value="MANNOSYL-OLIGOSACCHARIDE GLUCOSIDASE"/>
    <property type="match status" value="1"/>
</dbReference>
<sequence>MSKPLFFCLYFLFCVRVSFELPRISDFHGTVLTDPSEKSHLPKASSPAVFDEKSWSTYRPHLYFGLKNRREDSPVFGICWFRQGTASTPANVPLRHWAFDDDKMVFMWKEHNGRNFGHQKLKDGDMELDTNWFSHGKSSWMVQLRIERPKWGQRIAFLPYFAIQDQTSQMAIGSMSTPSSKTEFLRGQSEAVGGQFLLKIRNLAEKHLKLSYLATREGPFANLATVNRMIKDQLVPNSDNEFVLSNKTMPNLNFAAIQIEIEENTTLEILFQADGDEAPVFQEEFVKKRTEFKANFARAFPIPNGTEPALIKMAECALSNLLGGIGPPGAAKHYGPLSLISAVPSRTGFPRGFLWDEGHHNLLISRFDPKLSLDIVASYLDTMNINGWIPREVALGPEAEARIPAQYLVQDDDVANPPMFFKLLQTFVSDPTMLDRHGVELARLYPRMKTWYIWLRNIQRGPKPGTFRWRGRNGTTDRQLNPDTLASGLDDYPRASHPTDEEYHVDLRCWMAISSSVLLRLANLAKDTAFIPALRTEVEQLNNAQTLDNLHWSEERQRYYDYGLHSLSVKMINESTPEGKVISVRKVMEEPKYRLVTDVVGYMNLFPMLFKLLPANSPRLGQMLRDIADPEILWTPFGLRSVSTQSTYYNAWNAESTPPLWRRTIWINLNYYALGALFHYANLDGPNQRQCAQLYKELRQNIVVNMGREYHRTGFIWEQYDDVDGRGHGQHPFTGWSALVVNILAEIY</sequence>
<dbReference type="InterPro" id="IPR031335">
    <property type="entry name" value="Glyco_hydro_63_C"/>
</dbReference>
<evidence type="ECO:0000256" key="10">
    <source>
        <dbReference type="ARBA" id="ARBA00023295"/>
    </source>
</evidence>
<feature type="domain" description="Glycosyl hydrolase family 63 N-terminal" evidence="16">
    <location>
        <begin position="55"/>
        <end position="203"/>
    </location>
</feature>
<evidence type="ECO:0000313" key="17">
    <source>
        <dbReference type="Proteomes" id="UP000887572"/>
    </source>
</evidence>
<evidence type="ECO:0000313" key="18">
    <source>
        <dbReference type="WBParaSite" id="Gr19_v10_g9437.t1"/>
    </source>
</evidence>
<evidence type="ECO:0000256" key="5">
    <source>
        <dbReference type="ARBA" id="ARBA00022824"/>
    </source>
</evidence>